<comment type="caution">
    <text evidence="7">The sequence shown here is derived from an EMBL/GenBank/DDBJ whole genome shotgun (WGS) entry which is preliminary data.</text>
</comment>
<evidence type="ECO:0000313" key="8">
    <source>
        <dbReference type="Proteomes" id="UP001363622"/>
    </source>
</evidence>
<dbReference type="InterPro" id="IPR013328">
    <property type="entry name" value="6PGD_dom2"/>
</dbReference>
<keyword evidence="2 4" id="KW-0521">NADP</keyword>
<dbReference type="PANTHER" id="PTHR21708">
    <property type="entry name" value="PROBABLE 2-DEHYDROPANTOATE 2-REDUCTASE"/>
    <property type="match status" value="1"/>
</dbReference>
<evidence type="ECO:0000256" key="2">
    <source>
        <dbReference type="ARBA" id="ARBA00022857"/>
    </source>
</evidence>
<keyword evidence="8" id="KW-1185">Reference proteome</keyword>
<dbReference type="InterPro" id="IPR013752">
    <property type="entry name" value="KPA_reductase"/>
</dbReference>
<dbReference type="SUPFAM" id="SSF51735">
    <property type="entry name" value="NAD(P)-binding Rossmann-fold domains"/>
    <property type="match status" value="1"/>
</dbReference>
<evidence type="ECO:0000259" key="6">
    <source>
        <dbReference type="Pfam" id="PF08546"/>
    </source>
</evidence>
<dbReference type="InterPro" id="IPR003710">
    <property type="entry name" value="ApbA"/>
</dbReference>
<gene>
    <name evidence="7" type="ORF">IWZ03DRAFT_372802</name>
</gene>
<comment type="catalytic activity">
    <reaction evidence="4">
        <text>(R)-pantoate + NADP(+) = 2-dehydropantoate + NADPH + H(+)</text>
        <dbReference type="Rhea" id="RHEA:16233"/>
        <dbReference type="ChEBI" id="CHEBI:11561"/>
        <dbReference type="ChEBI" id="CHEBI:15378"/>
        <dbReference type="ChEBI" id="CHEBI:15980"/>
        <dbReference type="ChEBI" id="CHEBI:57783"/>
        <dbReference type="ChEBI" id="CHEBI:58349"/>
        <dbReference type="EC" id="1.1.1.169"/>
    </reaction>
</comment>
<feature type="domain" description="Ketopantoate reductase N-terminal" evidence="5">
    <location>
        <begin position="9"/>
        <end position="165"/>
    </location>
</feature>
<name>A0ABR1KS47_9PEZI</name>
<accession>A0ABR1KS47</accession>
<keyword evidence="3 4" id="KW-0560">Oxidoreductase</keyword>
<dbReference type="InterPro" id="IPR008927">
    <property type="entry name" value="6-PGluconate_DH-like_C_sf"/>
</dbReference>
<dbReference type="PANTHER" id="PTHR21708:SF30">
    <property type="entry name" value="2-DEHYDROPANTOATE 2-REDUCTASE-RELATED"/>
    <property type="match status" value="1"/>
</dbReference>
<proteinExistence type="inferred from homology"/>
<organism evidence="7 8">
    <name type="scientific">Phyllosticta citriasiana</name>
    <dbReference type="NCBI Taxonomy" id="595635"/>
    <lineage>
        <taxon>Eukaryota</taxon>
        <taxon>Fungi</taxon>
        <taxon>Dikarya</taxon>
        <taxon>Ascomycota</taxon>
        <taxon>Pezizomycotina</taxon>
        <taxon>Dothideomycetes</taxon>
        <taxon>Dothideomycetes incertae sedis</taxon>
        <taxon>Botryosphaeriales</taxon>
        <taxon>Phyllostictaceae</taxon>
        <taxon>Phyllosticta</taxon>
    </lineage>
</organism>
<dbReference type="EMBL" id="JBBPHU010000003">
    <property type="protein sequence ID" value="KAK7520363.1"/>
    <property type="molecule type" value="Genomic_DNA"/>
</dbReference>
<evidence type="ECO:0000256" key="3">
    <source>
        <dbReference type="ARBA" id="ARBA00023002"/>
    </source>
</evidence>
<evidence type="ECO:0000256" key="4">
    <source>
        <dbReference type="RuleBase" id="RU362068"/>
    </source>
</evidence>
<comment type="function">
    <text evidence="4">Catalyzes the NADPH-dependent reduction of ketopantoate into pantoic acid.</text>
</comment>
<protein>
    <recommendedName>
        <fullName evidence="4">2-dehydropantoate 2-reductase</fullName>
        <ecNumber evidence="4">1.1.1.169</ecNumber>
    </recommendedName>
    <alternativeName>
        <fullName evidence="4">Ketopantoate reductase</fullName>
    </alternativeName>
</protein>
<feature type="domain" description="Ketopantoate reductase C-terminal" evidence="6">
    <location>
        <begin position="197"/>
        <end position="324"/>
    </location>
</feature>
<reference evidence="7 8" key="1">
    <citation type="submission" date="2024-04" db="EMBL/GenBank/DDBJ databases">
        <title>Phyllosticta paracitricarpa is synonymous to the EU quarantine fungus P. citricarpa based on phylogenomic analyses.</title>
        <authorList>
            <consortium name="Lawrence Berkeley National Laboratory"/>
            <person name="Van Ingen-Buijs V.A."/>
            <person name="Van Westerhoven A.C."/>
            <person name="Haridas S."/>
            <person name="Skiadas P."/>
            <person name="Martin F."/>
            <person name="Groenewald J.Z."/>
            <person name="Crous P.W."/>
            <person name="Seidl M.F."/>
        </authorList>
    </citation>
    <scope>NUCLEOTIDE SEQUENCE [LARGE SCALE GENOMIC DNA]</scope>
    <source>
        <strain evidence="7 8">CBS 123371</strain>
    </source>
</reference>
<evidence type="ECO:0000313" key="7">
    <source>
        <dbReference type="EMBL" id="KAK7520363.1"/>
    </source>
</evidence>
<dbReference type="EC" id="1.1.1.169" evidence="4"/>
<evidence type="ECO:0000259" key="5">
    <source>
        <dbReference type="Pfam" id="PF02558"/>
    </source>
</evidence>
<dbReference type="InterPro" id="IPR036291">
    <property type="entry name" value="NAD(P)-bd_dom_sf"/>
</dbReference>
<dbReference type="Gene3D" id="3.40.50.720">
    <property type="entry name" value="NAD(P)-binding Rossmann-like Domain"/>
    <property type="match status" value="1"/>
</dbReference>
<comment type="similarity">
    <text evidence="1 4">Belongs to the ketopantoate reductase family.</text>
</comment>
<dbReference type="SUPFAM" id="SSF48179">
    <property type="entry name" value="6-phosphogluconate dehydrogenase C-terminal domain-like"/>
    <property type="match status" value="1"/>
</dbReference>
<dbReference type="NCBIfam" id="TIGR00745">
    <property type="entry name" value="apbA_panE"/>
    <property type="match status" value="1"/>
</dbReference>
<evidence type="ECO:0000256" key="1">
    <source>
        <dbReference type="ARBA" id="ARBA00007870"/>
    </source>
</evidence>
<dbReference type="Pfam" id="PF02558">
    <property type="entry name" value="ApbA"/>
    <property type="match status" value="1"/>
</dbReference>
<dbReference type="Proteomes" id="UP001363622">
    <property type="component" value="Unassembled WGS sequence"/>
</dbReference>
<dbReference type="Gene3D" id="1.10.1040.10">
    <property type="entry name" value="N-(1-d-carboxylethyl)-l-norvaline Dehydrogenase, domain 2"/>
    <property type="match status" value="1"/>
</dbReference>
<dbReference type="Pfam" id="PF08546">
    <property type="entry name" value="ApbA_C"/>
    <property type="match status" value="1"/>
</dbReference>
<dbReference type="InterPro" id="IPR013332">
    <property type="entry name" value="KPR_N"/>
</dbReference>
<sequence>MTTTTTPRILIFGTGSIGSIYAWLLARAGCDVTCICRSNYSYVRDNGITIHSQVFGPDLHCRPRVCPSAEEAVRDDNENDRQPYDFILVATKAIPGATPPLIAPAVGPSTALVLLQNGIAIEAEYAAAFPSNPLLSGVVYLPATQISPGVINMGNTERLEVGAYPAAPVTEGRSGAALRELMELVQRGSGTIVLFDDVQPRRWAKLLVNVAWNPTCALARLRDVEFLASGGDDARDSVWGTMIEVVDVARACGYDEINEDEAKRQLERATARIGTKGVEPSMLADVWAGRALEVEAIMGNCLRVAREKGVKTPNLAALYVLAKGLDDSLRHAKQQSSARQIG</sequence>
<dbReference type="InterPro" id="IPR051402">
    <property type="entry name" value="KPR-Related"/>
</dbReference>